<keyword evidence="3" id="KW-0949">S-adenosyl-L-methionine</keyword>
<name>A0A318JZI5_9NEIS</name>
<dbReference type="PANTHER" id="PTHR43167:SF1">
    <property type="entry name" value="PUTATIVE (AFU_ORTHOLOGUE AFUA_6G01830)-RELATED"/>
    <property type="match status" value="1"/>
</dbReference>
<proteinExistence type="predicted"/>
<dbReference type="EMBL" id="QJKC01000001">
    <property type="protein sequence ID" value="PXX51174.1"/>
    <property type="molecule type" value="Genomic_DNA"/>
</dbReference>
<reference evidence="4 5" key="1">
    <citation type="submission" date="2018-05" db="EMBL/GenBank/DDBJ databases">
        <title>Genomic Encyclopedia of Type Strains, Phase IV (KMG-IV): sequencing the most valuable type-strain genomes for metagenomic binning, comparative biology and taxonomic classification.</title>
        <authorList>
            <person name="Goeker M."/>
        </authorList>
    </citation>
    <scope>NUCLEOTIDE SEQUENCE [LARGE SCALE GENOMIC DNA]</scope>
    <source>
        <strain evidence="4 5">DSM 25134</strain>
    </source>
</reference>
<protein>
    <submittedName>
        <fullName evidence="4">Putative O-methyltransferase YrrM</fullName>
    </submittedName>
</protein>
<dbReference type="PANTHER" id="PTHR43167">
    <property type="entry name" value="PUTATIVE (AFU_ORTHOLOGUE AFUA_6G01830)-RELATED"/>
    <property type="match status" value="1"/>
</dbReference>
<gene>
    <name evidence="4" type="ORF">DFR38_101236</name>
</gene>
<dbReference type="CDD" id="cd02440">
    <property type="entry name" value="AdoMet_MTases"/>
    <property type="match status" value="1"/>
</dbReference>
<dbReference type="GO" id="GO:0032259">
    <property type="term" value="P:methylation"/>
    <property type="evidence" value="ECO:0007669"/>
    <property type="project" value="UniProtKB-KW"/>
</dbReference>
<dbReference type="PROSITE" id="PS51682">
    <property type="entry name" value="SAM_OMT_I"/>
    <property type="match status" value="1"/>
</dbReference>
<evidence type="ECO:0000313" key="4">
    <source>
        <dbReference type="EMBL" id="PXX51174.1"/>
    </source>
</evidence>
<dbReference type="RefSeq" id="WP_059285677.1">
    <property type="nucleotide sequence ID" value="NZ_LNQU01000036.1"/>
</dbReference>
<dbReference type="AlphaFoldDB" id="A0A318JZI5"/>
<evidence type="ECO:0000256" key="2">
    <source>
        <dbReference type="ARBA" id="ARBA00022679"/>
    </source>
</evidence>
<keyword evidence="5" id="KW-1185">Reference proteome</keyword>
<dbReference type="GO" id="GO:0008171">
    <property type="term" value="F:O-methyltransferase activity"/>
    <property type="evidence" value="ECO:0007669"/>
    <property type="project" value="InterPro"/>
</dbReference>
<keyword evidence="1 4" id="KW-0489">Methyltransferase</keyword>
<dbReference type="OrthoDB" id="9799672at2"/>
<comment type="caution">
    <text evidence="4">The sequence shown here is derived from an EMBL/GenBank/DDBJ whole genome shotgun (WGS) entry which is preliminary data.</text>
</comment>
<evidence type="ECO:0000256" key="3">
    <source>
        <dbReference type="ARBA" id="ARBA00022691"/>
    </source>
</evidence>
<accession>A0A318JZI5</accession>
<dbReference type="SUPFAM" id="SSF53335">
    <property type="entry name" value="S-adenosyl-L-methionine-dependent methyltransferases"/>
    <property type="match status" value="1"/>
</dbReference>
<organism evidence="4 5">
    <name type="scientific">Aquitalea magnusonii</name>
    <dbReference type="NCBI Taxonomy" id="332411"/>
    <lineage>
        <taxon>Bacteria</taxon>
        <taxon>Pseudomonadati</taxon>
        <taxon>Pseudomonadota</taxon>
        <taxon>Betaproteobacteria</taxon>
        <taxon>Neisseriales</taxon>
        <taxon>Chromobacteriaceae</taxon>
        <taxon>Aquitalea</taxon>
    </lineage>
</organism>
<dbReference type="Pfam" id="PF01596">
    <property type="entry name" value="Methyltransf_3"/>
    <property type="match status" value="1"/>
</dbReference>
<dbReference type="Proteomes" id="UP000248395">
    <property type="component" value="Unassembled WGS sequence"/>
</dbReference>
<evidence type="ECO:0000313" key="5">
    <source>
        <dbReference type="Proteomes" id="UP000248395"/>
    </source>
</evidence>
<evidence type="ECO:0000256" key="1">
    <source>
        <dbReference type="ARBA" id="ARBA00022603"/>
    </source>
</evidence>
<keyword evidence="2 4" id="KW-0808">Transferase</keyword>
<sequence>MLTSQVLSRLQAIWEQGERHDAATGERAQKNLFITPDTGRFLYQLLRHANPQCVLEIGTSNGYSTLWLALALRDRPGSITSLDILPAKQQQAAAHLQDFALSDKVTLRCEDAGAYLSAQADSSVDMVFLDADRSCYAAYWPALCRVLRPGGLIVVDNVLSHAAECADFIRLVLATEGYLAETYQIGKGQFVIVKD</sequence>
<dbReference type="InterPro" id="IPR002935">
    <property type="entry name" value="SAM_O-MeTrfase"/>
</dbReference>
<dbReference type="Gene3D" id="3.40.50.150">
    <property type="entry name" value="Vaccinia Virus protein VP39"/>
    <property type="match status" value="1"/>
</dbReference>
<dbReference type="InterPro" id="IPR029063">
    <property type="entry name" value="SAM-dependent_MTases_sf"/>
</dbReference>